<evidence type="ECO:0008006" key="4">
    <source>
        <dbReference type="Google" id="ProtNLM"/>
    </source>
</evidence>
<feature type="chain" id="PRO_5002134182" description="SIMPL domain-containing protein" evidence="1">
    <location>
        <begin position="21"/>
        <end position="235"/>
    </location>
</feature>
<accession>A0A0C1IJI3</accession>
<dbReference type="InterPro" id="IPR007497">
    <property type="entry name" value="SIMPL/DUF541"/>
</dbReference>
<feature type="signal peptide" evidence="1">
    <location>
        <begin position="1"/>
        <end position="20"/>
    </location>
</feature>
<dbReference type="OrthoDB" id="1118849at2"/>
<dbReference type="Gene3D" id="3.30.70.2970">
    <property type="entry name" value="Protein of unknown function (DUF541), domain 2"/>
    <property type="match status" value="1"/>
</dbReference>
<keyword evidence="1" id="KW-0732">Signal</keyword>
<dbReference type="Gene3D" id="3.30.110.170">
    <property type="entry name" value="Protein of unknown function (DUF541), domain 1"/>
    <property type="match status" value="1"/>
</dbReference>
<evidence type="ECO:0000256" key="1">
    <source>
        <dbReference type="SAM" id="SignalP"/>
    </source>
</evidence>
<dbReference type="STRING" id="1349421.OI18_12065"/>
<dbReference type="Pfam" id="PF04402">
    <property type="entry name" value="SIMPL"/>
    <property type="match status" value="1"/>
</dbReference>
<keyword evidence="3" id="KW-1185">Reference proteome</keyword>
<name>A0A0C1IJI3_9BACT</name>
<sequence length="235" mass="26256">MKRLIISALTLLCFSLAANSQSKNFIDVPYLEVNGRADSLVTPDQIYIKIILSEKDSRDKVPIEETENKMVAALKSLGINTEKDLVIRDVMSNYKTYLLKQKDIIKVKQYVLKVSDAVTTGNVFLKLEELGISNVSIERVDHSEMEKIRNICRSKAAGNAKASAQALTTPLGQVVGPAIHISENQPQNPDGYYRARLDEVVVTAFNTVKQDKTVPIIEFEKIKVESVVNITFMIK</sequence>
<evidence type="ECO:0000313" key="2">
    <source>
        <dbReference type="EMBL" id="KIC94350.1"/>
    </source>
</evidence>
<reference evidence="2 3" key="1">
    <citation type="submission" date="2014-11" db="EMBL/GenBank/DDBJ databases">
        <title>Genome sequence of Flavihumibacter solisilvae 3-3.</title>
        <authorList>
            <person name="Zhou G."/>
            <person name="Li M."/>
            <person name="Wang G."/>
        </authorList>
    </citation>
    <scope>NUCLEOTIDE SEQUENCE [LARGE SCALE GENOMIC DNA]</scope>
    <source>
        <strain evidence="2 3">3-3</strain>
    </source>
</reference>
<evidence type="ECO:0000313" key="3">
    <source>
        <dbReference type="Proteomes" id="UP000031408"/>
    </source>
</evidence>
<proteinExistence type="predicted"/>
<dbReference type="RefSeq" id="WP_039140109.1">
    <property type="nucleotide sequence ID" value="NZ_JSVC01000013.1"/>
</dbReference>
<comment type="caution">
    <text evidence="2">The sequence shown here is derived from an EMBL/GenBank/DDBJ whole genome shotgun (WGS) entry which is preliminary data.</text>
</comment>
<protein>
    <recommendedName>
        <fullName evidence="4">SIMPL domain-containing protein</fullName>
    </recommendedName>
</protein>
<organism evidence="2 3">
    <name type="scientific">Flavihumibacter solisilvae</name>
    <dbReference type="NCBI Taxonomy" id="1349421"/>
    <lineage>
        <taxon>Bacteria</taxon>
        <taxon>Pseudomonadati</taxon>
        <taxon>Bacteroidota</taxon>
        <taxon>Chitinophagia</taxon>
        <taxon>Chitinophagales</taxon>
        <taxon>Chitinophagaceae</taxon>
        <taxon>Flavihumibacter</taxon>
    </lineage>
</organism>
<dbReference type="Proteomes" id="UP000031408">
    <property type="component" value="Unassembled WGS sequence"/>
</dbReference>
<dbReference type="EMBL" id="JSVC01000013">
    <property type="protein sequence ID" value="KIC94350.1"/>
    <property type="molecule type" value="Genomic_DNA"/>
</dbReference>
<gene>
    <name evidence="2" type="ORF">OI18_12065</name>
</gene>
<dbReference type="AlphaFoldDB" id="A0A0C1IJI3"/>